<evidence type="ECO:0000313" key="3">
    <source>
        <dbReference type="EMBL" id="KAA9086609.1"/>
    </source>
</evidence>
<gene>
    <name evidence="3" type="ORF">F6B42_06210</name>
</gene>
<evidence type="ECO:0000256" key="1">
    <source>
        <dbReference type="SAM" id="MobiDB-lite"/>
    </source>
</evidence>
<dbReference type="Proteomes" id="UP000327039">
    <property type="component" value="Unassembled WGS sequence"/>
</dbReference>
<name>A0A5J5IQD1_9MICO</name>
<dbReference type="OrthoDB" id="5084168at2"/>
<feature type="transmembrane region" description="Helical" evidence="2">
    <location>
        <begin position="35"/>
        <end position="58"/>
    </location>
</feature>
<dbReference type="RefSeq" id="WP_150418782.1">
    <property type="nucleotide sequence ID" value="NZ_VYRZ01000002.1"/>
</dbReference>
<feature type="compositionally biased region" description="Pro residues" evidence="1">
    <location>
        <begin position="17"/>
        <end position="28"/>
    </location>
</feature>
<proteinExistence type="predicted"/>
<keyword evidence="2" id="KW-0472">Membrane</keyword>
<dbReference type="EMBL" id="VYRZ01000002">
    <property type="protein sequence ID" value="KAA9086609.1"/>
    <property type="molecule type" value="Genomic_DNA"/>
</dbReference>
<keyword evidence="4" id="KW-1185">Reference proteome</keyword>
<feature type="transmembrane region" description="Helical" evidence="2">
    <location>
        <begin position="121"/>
        <end position="146"/>
    </location>
</feature>
<sequence length="148" mass="14234">MSTPPPAGNPAFAAPYRVPPPGTLPPSPAARRSRAVGIAAAATAALTLCAAVIANALAGARFGASGAIADLLASGGDLRALSPVRGWVLVVEIVFWSAAALWTAAIVLGIVAVVGRRGRALGVAAIVTAALGPVVALAAGSAALAVTG</sequence>
<organism evidence="3 4">
    <name type="scientific">Microbacterium radiodurans</name>
    <dbReference type="NCBI Taxonomy" id="661398"/>
    <lineage>
        <taxon>Bacteria</taxon>
        <taxon>Bacillati</taxon>
        <taxon>Actinomycetota</taxon>
        <taxon>Actinomycetes</taxon>
        <taxon>Micrococcales</taxon>
        <taxon>Microbacteriaceae</taxon>
        <taxon>Microbacterium</taxon>
    </lineage>
</organism>
<evidence type="ECO:0000256" key="2">
    <source>
        <dbReference type="SAM" id="Phobius"/>
    </source>
</evidence>
<protein>
    <submittedName>
        <fullName evidence="3">Uncharacterized protein</fullName>
    </submittedName>
</protein>
<comment type="caution">
    <text evidence="3">The sequence shown here is derived from an EMBL/GenBank/DDBJ whole genome shotgun (WGS) entry which is preliminary data.</text>
</comment>
<feature type="region of interest" description="Disordered" evidence="1">
    <location>
        <begin position="1"/>
        <end position="29"/>
    </location>
</feature>
<dbReference type="AlphaFoldDB" id="A0A5J5IQD1"/>
<reference evidence="4" key="1">
    <citation type="submission" date="2019-09" db="EMBL/GenBank/DDBJ databases">
        <title>Mumia zhuanghuii sp. nov. isolated from the intestinal contents of plateau pika (Ochotona curzoniae) in the Qinghai-Tibet plateau of China.</title>
        <authorList>
            <person name="Tian Z."/>
        </authorList>
    </citation>
    <scope>NUCLEOTIDE SEQUENCE [LARGE SCALE GENOMIC DNA]</scope>
    <source>
        <strain evidence="4">DSM 25564</strain>
    </source>
</reference>
<feature type="transmembrane region" description="Helical" evidence="2">
    <location>
        <begin position="93"/>
        <end position="114"/>
    </location>
</feature>
<keyword evidence="2" id="KW-0812">Transmembrane</keyword>
<evidence type="ECO:0000313" key="4">
    <source>
        <dbReference type="Proteomes" id="UP000327039"/>
    </source>
</evidence>
<accession>A0A5J5IQD1</accession>
<keyword evidence="2" id="KW-1133">Transmembrane helix</keyword>